<dbReference type="AlphaFoldDB" id="A0A9N9NGN0"/>
<dbReference type="Proteomes" id="UP000789342">
    <property type="component" value="Unassembled WGS sequence"/>
</dbReference>
<reference evidence="2" key="1">
    <citation type="submission" date="2021-06" db="EMBL/GenBank/DDBJ databases">
        <authorList>
            <person name="Kallberg Y."/>
            <person name="Tangrot J."/>
            <person name="Rosling A."/>
        </authorList>
    </citation>
    <scope>NUCLEOTIDE SEQUENCE</scope>
    <source>
        <strain evidence="2">CL551</strain>
    </source>
</reference>
<comment type="caution">
    <text evidence="2">The sequence shown here is derived from an EMBL/GenBank/DDBJ whole genome shotgun (WGS) entry which is preliminary data.</text>
</comment>
<gene>
    <name evidence="2" type="ORF">AMORRO_LOCUS13912</name>
</gene>
<feature type="region of interest" description="Disordered" evidence="1">
    <location>
        <begin position="38"/>
        <end position="62"/>
    </location>
</feature>
<evidence type="ECO:0000256" key="1">
    <source>
        <dbReference type="SAM" id="MobiDB-lite"/>
    </source>
</evidence>
<evidence type="ECO:0000313" key="3">
    <source>
        <dbReference type="Proteomes" id="UP000789342"/>
    </source>
</evidence>
<accession>A0A9N9NGN0</accession>
<feature type="non-terminal residue" evidence="2">
    <location>
        <position position="1"/>
    </location>
</feature>
<feature type="compositionally biased region" description="Polar residues" evidence="1">
    <location>
        <begin position="39"/>
        <end position="48"/>
    </location>
</feature>
<evidence type="ECO:0000313" key="2">
    <source>
        <dbReference type="EMBL" id="CAG8729533.1"/>
    </source>
</evidence>
<keyword evidence="3" id="KW-1185">Reference proteome</keyword>
<proteinExistence type="predicted"/>
<name>A0A9N9NGN0_9GLOM</name>
<dbReference type="EMBL" id="CAJVPV010025663">
    <property type="protein sequence ID" value="CAG8729533.1"/>
    <property type="molecule type" value="Genomic_DNA"/>
</dbReference>
<organism evidence="2 3">
    <name type="scientific">Acaulospora morrowiae</name>
    <dbReference type="NCBI Taxonomy" id="94023"/>
    <lineage>
        <taxon>Eukaryota</taxon>
        <taxon>Fungi</taxon>
        <taxon>Fungi incertae sedis</taxon>
        <taxon>Mucoromycota</taxon>
        <taxon>Glomeromycotina</taxon>
        <taxon>Glomeromycetes</taxon>
        <taxon>Diversisporales</taxon>
        <taxon>Acaulosporaceae</taxon>
        <taxon>Acaulospora</taxon>
    </lineage>
</organism>
<sequence>MSSRSITPLSDVPLSRRVVITNSRGRIISVVSENFLGDGTSSPASSGTEYIPSSEPPEDAQSEVPSEVSTIEASSFSTHVAPRGRKDILYPSRLPIPSQVVFSSRLFLCPSCVGRFAETDRLREIIESGSSGSHCRRCWFDNETFRVIRTMICGVLPNPPENRSASNY</sequence>
<protein>
    <submittedName>
        <fullName evidence="2">10038_t:CDS:1</fullName>
    </submittedName>
</protein>